<dbReference type="RefSeq" id="WP_176305099.1">
    <property type="nucleotide sequence ID" value="NZ_JABWCV010000051.1"/>
</dbReference>
<evidence type="ECO:0000256" key="2">
    <source>
        <dbReference type="ARBA" id="ARBA00022448"/>
    </source>
</evidence>
<dbReference type="NCBIfam" id="TIGR00787">
    <property type="entry name" value="dctP"/>
    <property type="match status" value="1"/>
</dbReference>
<evidence type="ECO:0000256" key="3">
    <source>
        <dbReference type="ARBA" id="ARBA00022729"/>
    </source>
</evidence>
<dbReference type="NCBIfam" id="NF037995">
    <property type="entry name" value="TRAP_S1"/>
    <property type="match status" value="1"/>
</dbReference>
<evidence type="ECO:0000313" key="6">
    <source>
        <dbReference type="Proteomes" id="UP000589984"/>
    </source>
</evidence>
<organism evidence="5 6">
    <name type="scientific">Vreelandella maris</name>
    <dbReference type="NCBI Taxonomy" id="2729617"/>
    <lineage>
        <taxon>Bacteria</taxon>
        <taxon>Pseudomonadati</taxon>
        <taxon>Pseudomonadota</taxon>
        <taxon>Gammaproteobacteria</taxon>
        <taxon>Oceanospirillales</taxon>
        <taxon>Halomonadaceae</taxon>
        <taxon>Vreelandella</taxon>
    </lineage>
</organism>
<accession>A0A7Y6RH23</accession>
<evidence type="ECO:0000313" key="5">
    <source>
        <dbReference type="EMBL" id="NVF16616.1"/>
    </source>
</evidence>
<dbReference type="GO" id="GO:0030288">
    <property type="term" value="C:outer membrane-bounded periplasmic space"/>
    <property type="evidence" value="ECO:0007669"/>
    <property type="project" value="InterPro"/>
</dbReference>
<dbReference type="GO" id="GO:0015740">
    <property type="term" value="P:C4-dicarboxylate transport"/>
    <property type="evidence" value="ECO:0007669"/>
    <property type="project" value="TreeGrafter"/>
</dbReference>
<keyword evidence="2" id="KW-0813">Transport</keyword>
<dbReference type="InterPro" id="IPR018389">
    <property type="entry name" value="DctP_fam"/>
</dbReference>
<gene>
    <name evidence="5" type="ORF">HUO07_21085</name>
</gene>
<sequence length="332" mass="36783">MKKIIATTLAAATFLPVYAHANCDENETVAKFSHVTASSGHPKGEMAAALAERVNKEMDGQLCIEVYPNSTLYDDDKVMEALILGDVQLAAPDAGKFGAYTQELEVFNLPFLFEGTEAVDVFTKSEEGQEILNSMQGNGISGLAYVYNGMRGFSANKPLIHPSDAEGLKFRVTTSDVTKSMIEELEATPQTLAFKEVYGALQTGVVDGQENTWSNIYSQKFFEVQDGITETNHQFLTYFMVTSNQFLESLDDETREEFLAIVDEVSTEYNNRSNAINEEAKQKIIEAGGTVRELTSEQRQEWVDAMKPVWNQFEDTIGANIIEAAVESNKNI</sequence>
<comment type="caution">
    <text evidence="5">The sequence shown here is derived from an EMBL/GenBank/DDBJ whole genome shotgun (WGS) entry which is preliminary data.</text>
</comment>
<dbReference type="GO" id="GO:0055085">
    <property type="term" value="P:transmembrane transport"/>
    <property type="evidence" value="ECO:0007669"/>
    <property type="project" value="InterPro"/>
</dbReference>
<dbReference type="PANTHER" id="PTHR33376:SF7">
    <property type="entry name" value="C4-DICARBOXYLATE-BINDING PROTEIN DCTB"/>
    <property type="match status" value="1"/>
</dbReference>
<dbReference type="PANTHER" id="PTHR33376">
    <property type="match status" value="1"/>
</dbReference>
<dbReference type="PIRSF" id="PIRSF006470">
    <property type="entry name" value="DctB"/>
    <property type="match status" value="1"/>
</dbReference>
<dbReference type="AlphaFoldDB" id="A0A7Y6RH23"/>
<protein>
    <submittedName>
        <fullName evidence="5">DctP family TRAP transporter solute-binding subunit</fullName>
    </submittedName>
</protein>
<name>A0A7Y6RH23_9GAMM</name>
<dbReference type="Pfam" id="PF03480">
    <property type="entry name" value="DctP"/>
    <property type="match status" value="1"/>
</dbReference>
<dbReference type="InterPro" id="IPR004682">
    <property type="entry name" value="TRAP_DctP"/>
</dbReference>
<evidence type="ECO:0000256" key="1">
    <source>
        <dbReference type="ARBA" id="ARBA00009023"/>
    </source>
</evidence>
<dbReference type="Gene3D" id="3.40.190.170">
    <property type="entry name" value="Bacterial extracellular solute-binding protein, family 7"/>
    <property type="match status" value="1"/>
</dbReference>
<feature type="chain" id="PRO_5031558487" evidence="4">
    <location>
        <begin position="22"/>
        <end position="332"/>
    </location>
</feature>
<dbReference type="Proteomes" id="UP000589984">
    <property type="component" value="Unassembled WGS sequence"/>
</dbReference>
<comment type="similarity">
    <text evidence="1">Belongs to the bacterial solute-binding protein 7 family.</text>
</comment>
<proteinExistence type="inferred from homology"/>
<dbReference type="EMBL" id="JABWCV010000051">
    <property type="protein sequence ID" value="NVF16616.1"/>
    <property type="molecule type" value="Genomic_DNA"/>
</dbReference>
<reference evidence="5 6" key="1">
    <citation type="submission" date="2020-06" db="EMBL/GenBank/DDBJ databases">
        <title>Halomonas sp. QX-1 draft genome sequence.</title>
        <authorList>
            <person name="Qiu X."/>
        </authorList>
    </citation>
    <scope>NUCLEOTIDE SEQUENCE [LARGE SCALE GENOMIC DNA]</scope>
    <source>
        <strain evidence="5 6">QX-1</strain>
    </source>
</reference>
<dbReference type="InterPro" id="IPR038404">
    <property type="entry name" value="TRAP_DctP_sf"/>
</dbReference>
<keyword evidence="6" id="KW-1185">Reference proteome</keyword>
<keyword evidence="3 4" id="KW-0732">Signal</keyword>
<feature type="signal peptide" evidence="4">
    <location>
        <begin position="1"/>
        <end position="21"/>
    </location>
</feature>
<evidence type="ECO:0000256" key="4">
    <source>
        <dbReference type="SAM" id="SignalP"/>
    </source>
</evidence>